<keyword evidence="5" id="KW-0520">NAD</keyword>
<dbReference type="GO" id="GO:0010181">
    <property type="term" value="F:FMN binding"/>
    <property type="evidence" value="ECO:0007669"/>
    <property type="project" value="InterPro"/>
</dbReference>
<comment type="caution">
    <text evidence="7">The sequence shown here is derived from an EMBL/GenBank/DDBJ whole genome shotgun (WGS) entry which is preliminary data.</text>
</comment>
<evidence type="ECO:0000313" key="8">
    <source>
        <dbReference type="Proteomes" id="UP000078302"/>
    </source>
</evidence>
<sequence length="204" mass="21862">MKIQIIFHSMSGHVYKLAESIAAGAREVYETGVALYQVPELIPQETLVATGAQASRSAFSHIPVATPEQMVEADAIIFGTPTRFGMMSAQMRSFLDHTGKLWKQGSLVGKIGSVFVSTATQHGGQETTISSFHTSLLHHGMIIVGVPYSEQRLLQVNEVSGGSPYGASTLSGGDGARWPSANELAIARYQGRHVADIAKRLHAT</sequence>
<evidence type="ECO:0000256" key="1">
    <source>
        <dbReference type="ARBA" id="ARBA00006961"/>
    </source>
</evidence>
<dbReference type="GO" id="GO:0050661">
    <property type="term" value="F:NADP binding"/>
    <property type="evidence" value="ECO:0007669"/>
    <property type="project" value="UniProtKB-UniRule"/>
</dbReference>
<keyword evidence="5" id="KW-0521">NADP</keyword>
<feature type="binding site" evidence="5">
    <location>
        <position position="102"/>
    </location>
    <ligand>
        <name>substrate</name>
    </ligand>
</feature>
<accession>A0A179BMS9</accession>
<dbReference type="SUPFAM" id="SSF52218">
    <property type="entry name" value="Flavoproteins"/>
    <property type="match status" value="1"/>
</dbReference>
<dbReference type="NCBIfam" id="TIGR01755">
    <property type="entry name" value="flav_wrbA"/>
    <property type="match status" value="1"/>
</dbReference>
<name>A0A179BMS9_ACIFR</name>
<dbReference type="RefSeq" id="WP_064218053.1">
    <property type="nucleotide sequence ID" value="NZ_LVXZ01000018.1"/>
</dbReference>
<dbReference type="PROSITE" id="PS50902">
    <property type="entry name" value="FLAVODOXIN_LIKE"/>
    <property type="match status" value="1"/>
</dbReference>
<dbReference type="GO" id="GO:0016020">
    <property type="term" value="C:membrane"/>
    <property type="evidence" value="ECO:0007669"/>
    <property type="project" value="TreeGrafter"/>
</dbReference>
<evidence type="ECO:0000313" key="7">
    <source>
        <dbReference type="EMBL" id="OAP93036.1"/>
    </source>
</evidence>
<keyword evidence="5" id="KW-0547">Nucleotide-binding</keyword>
<dbReference type="GO" id="GO:0008753">
    <property type="term" value="F:NADPH dehydrogenase (quinone) activity"/>
    <property type="evidence" value="ECO:0007669"/>
    <property type="project" value="RHEA"/>
</dbReference>
<keyword evidence="2 5" id="KW-0285">Flavoprotein</keyword>
<comment type="catalytic activity">
    <reaction evidence="5">
        <text>a quinone + NADPH + H(+) = a quinol + NADP(+)</text>
        <dbReference type="Rhea" id="RHEA:46164"/>
        <dbReference type="ChEBI" id="CHEBI:15378"/>
        <dbReference type="ChEBI" id="CHEBI:24646"/>
        <dbReference type="ChEBI" id="CHEBI:57783"/>
        <dbReference type="ChEBI" id="CHEBI:58349"/>
        <dbReference type="ChEBI" id="CHEBI:132124"/>
        <dbReference type="EC" id="1.6.5.2"/>
    </reaction>
</comment>
<keyword evidence="4 5" id="KW-0560">Oxidoreductase</keyword>
<feature type="domain" description="Flavodoxin-like" evidence="6">
    <location>
        <begin position="3"/>
        <end position="194"/>
    </location>
</feature>
<evidence type="ECO:0000256" key="3">
    <source>
        <dbReference type="ARBA" id="ARBA00022643"/>
    </source>
</evidence>
<dbReference type="PANTHER" id="PTHR30546">
    <property type="entry name" value="FLAVODOXIN-RELATED PROTEIN WRBA-RELATED"/>
    <property type="match status" value="1"/>
</dbReference>
<reference evidence="7 8" key="1">
    <citation type="submission" date="2016-04" db="EMBL/GenBank/DDBJ databases">
        <title>Acidithiobacillus ferrooxidans genome sequencing and assembly.</title>
        <authorList>
            <person name="Zhou Z."/>
        </authorList>
    </citation>
    <scope>NUCLEOTIDE SEQUENCE [LARGE SCALE GENOMIC DNA]</scope>
    <source>
        <strain evidence="7 8">BY0502</strain>
    </source>
</reference>
<comment type="similarity">
    <text evidence="1 5">Belongs to the WrbA family.</text>
</comment>
<gene>
    <name evidence="7" type="ORF">A4H96_02070</name>
</gene>
<dbReference type="OrthoDB" id="9801479at2"/>
<dbReference type="Gene3D" id="3.40.50.360">
    <property type="match status" value="1"/>
</dbReference>
<comment type="cofactor">
    <cofactor evidence="5">
        <name>FMN</name>
        <dbReference type="ChEBI" id="CHEBI:58210"/>
    </cofactor>
    <text evidence="5">Binds 1 FMN per monomer.</text>
</comment>
<dbReference type="PANTHER" id="PTHR30546:SF23">
    <property type="entry name" value="FLAVOPROTEIN-LIKE PROTEIN YCP4-RELATED"/>
    <property type="match status" value="1"/>
</dbReference>
<dbReference type="EC" id="1.6.5.2" evidence="5"/>
<protein>
    <recommendedName>
        <fullName evidence="5">NAD(P)H dehydrogenase (quinone)</fullName>
        <ecNumber evidence="5">1.6.5.2</ecNumber>
    </recommendedName>
    <alternativeName>
        <fullName evidence="5">NAD(P)H:quinone oxidoreductase</fullName>
        <shortName evidence="5">NQO</shortName>
    </alternativeName>
</protein>
<proteinExistence type="inferred from homology"/>
<dbReference type="GO" id="GO:0050136">
    <property type="term" value="F:NADH dehydrogenase (quinone) (non-electrogenic) activity"/>
    <property type="evidence" value="ECO:0007669"/>
    <property type="project" value="RHEA"/>
</dbReference>
<dbReference type="InterPro" id="IPR005025">
    <property type="entry name" value="FMN_Rdtase-like_dom"/>
</dbReference>
<dbReference type="GO" id="GO:0050660">
    <property type="term" value="F:flavin adenine dinucleotide binding"/>
    <property type="evidence" value="ECO:0007669"/>
    <property type="project" value="UniProtKB-UniRule"/>
</dbReference>
<keyword evidence="8" id="KW-1185">Reference proteome</keyword>
<evidence type="ECO:0000256" key="5">
    <source>
        <dbReference type="HAMAP-Rule" id="MF_01017"/>
    </source>
</evidence>
<dbReference type="HAMAP" id="MF_01017">
    <property type="entry name" value="NQOR"/>
    <property type="match status" value="1"/>
</dbReference>
<dbReference type="Proteomes" id="UP000078302">
    <property type="component" value="Unassembled WGS sequence"/>
</dbReference>
<evidence type="ECO:0000256" key="2">
    <source>
        <dbReference type="ARBA" id="ARBA00022630"/>
    </source>
</evidence>
<dbReference type="InterPro" id="IPR037513">
    <property type="entry name" value="NQO"/>
</dbReference>
<dbReference type="GO" id="GO:0051287">
    <property type="term" value="F:NAD binding"/>
    <property type="evidence" value="ECO:0007669"/>
    <property type="project" value="UniProtKB-UniRule"/>
</dbReference>
<dbReference type="InterPro" id="IPR010089">
    <property type="entry name" value="Flavoprotein_WrbA-like"/>
</dbReference>
<dbReference type="EMBL" id="LVXZ01000018">
    <property type="protein sequence ID" value="OAP93036.1"/>
    <property type="molecule type" value="Genomic_DNA"/>
</dbReference>
<evidence type="ECO:0000256" key="4">
    <source>
        <dbReference type="ARBA" id="ARBA00023002"/>
    </source>
</evidence>
<dbReference type="AlphaFoldDB" id="A0A179BMS9"/>
<keyword evidence="3 5" id="KW-0288">FMN</keyword>
<feature type="binding site" evidence="5">
    <location>
        <begin position="82"/>
        <end position="84"/>
    </location>
    <ligand>
        <name>FMN</name>
        <dbReference type="ChEBI" id="CHEBI:58210"/>
    </ligand>
</feature>
<feature type="binding site" evidence="5">
    <location>
        <position position="138"/>
    </location>
    <ligand>
        <name>FMN</name>
        <dbReference type="ChEBI" id="CHEBI:58210"/>
    </ligand>
</feature>
<organism evidence="7 8">
    <name type="scientific">Acidithiobacillus ferrooxidans</name>
    <name type="common">Thiobacillus ferrooxidans</name>
    <dbReference type="NCBI Taxonomy" id="920"/>
    <lineage>
        <taxon>Bacteria</taxon>
        <taxon>Pseudomonadati</taxon>
        <taxon>Pseudomonadota</taxon>
        <taxon>Acidithiobacillia</taxon>
        <taxon>Acidithiobacillales</taxon>
        <taxon>Acidithiobacillaceae</taxon>
        <taxon>Acidithiobacillus</taxon>
    </lineage>
</organism>
<dbReference type="FunFam" id="3.40.50.360:FF:000001">
    <property type="entry name" value="NAD(P)H dehydrogenase (Quinone) FQR1-like"/>
    <property type="match status" value="1"/>
</dbReference>
<evidence type="ECO:0000259" key="6">
    <source>
        <dbReference type="PROSITE" id="PS50902"/>
    </source>
</evidence>
<dbReference type="InterPro" id="IPR029039">
    <property type="entry name" value="Flavoprotein-like_sf"/>
</dbReference>
<comment type="catalytic activity">
    <reaction evidence="5">
        <text>a quinone + NADH + H(+) = a quinol + NAD(+)</text>
        <dbReference type="Rhea" id="RHEA:46160"/>
        <dbReference type="ChEBI" id="CHEBI:15378"/>
        <dbReference type="ChEBI" id="CHEBI:24646"/>
        <dbReference type="ChEBI" id="CHEBI:57540"/>
        <dbReference type="ChEBI" id="CHEBI:57945"/>
        <dbReference type="ChEBI" id="CHEBI:132124"/>
        <dbReference type="EC" id="1.6.5.2"/>
    </reaction>
</comment>
<dbReference type="NCBIfam" id="NF002999">
    <property type="entry name" value="PRK03767.1"/>
    <property type="match status" value="1"/>
</dbReference>
<comment type="caution">
    <text evidence="5">Lacks conserved residue(s) required for the propagation of feature annotation.</text>
</comment>
<dbReference type="Pfam" id="PF03358">
    <property type="entry name" value="FMN_red"/>
    <property type="match status" value="1"/>
</dbReference>
<dbReference type="InterPro" id="IPR008254">
    <property type="entry name" value="Flavodoxin/NO_synth"/>
</dbReference>